<name>A0AAD8XWM1_9STRA</name>
<comment type="caution">
    <text evidence="2">The sequence shown here is derived from an EMBL/GenBank/DDBJ whole genome shotgun (WGS) entry which is preliminary data.</text>
</comment>
<gene>
    <name evidence="2" type="ORF">QTG54_014089</name>
</gene>
<feature type="compositionally biased region" description="Low complexity" evidence="1">
    <location>
        <begin position="208"/>
        <end position="218"/>
    </location>
</feature>
<feature type="compositionally biased region" description="Polar residues" evidence="1">
    <location>
        <begin position="254"/>
        <end position="269"/>
    </location>
</feature>
<evidence type="ECO:0000313" key="3">
    <source>
        <dbReference type="Proteomes" id="UP001224775"/>
    </source>
</evidence>
<keyword evidence="3" id="KW-1185">Reference proteome</keyword>
<reference evidence="2" key="1">
    <citation type="submission" date="2023-06" db="EMBL/GenBank/DDBJ databases">
        <title>Survivors Of The Sea: Transcriptome response of Skeletonema marinoi to long-term dormancy.</title>
        <authorList>
            <person name="Pinder M.I.M."/>
            <person name="Kourtchenko O."/>
            <person name="Robertson E.K."/>
            <person name="Larsson T."/>
            <person name="Maumus F."/>
            <person name="Osuna-Cruz C.M."/>
            <person name="Vancaester E."/>
            <person name="Stenow R."/>
            <person name="Vandepoele K."/>
            <person name="Ploug H."/>
            <person name="Bruchert V."/>
            <person name="Godhe A."/>
            <person name="Topel M."/>
        </authorList>
    </citation>
    <scope>NUCLEOTIDE SEQUENCE</scope>
    <source>
        <strain evidence="2">R05AC</strain>
    </source>
</reference>
<accession>A0AAD8XWM1</accession>
<sequence length="634" mass="68521">MPRSTSTSSKASVVHVEKSSSQADVDEMPLDLLNSMSSASRKSSKGVTLSKSRSTQSTKSTSSSSKQSKAASINNLSLLSSRSGGSTLSMPRSTSTSSKVSVGPVEKSSSQADVDEIPLDVPKSMSSASRKLSKGGDSTGIPLTLSKSRSTQSTKSLSSKEAAPESTKSVSSPMVYTALEGNVLWSIMNDEMSHDLSDEPLTPPSVPPTASTSSSASRESLEERAAAGLPALTPRADSAVAEDEDEDSVFAKVQSVSQDVSLKNSSSLTEKAGNTKWRVEEGQAIWDNSIEMSYSDMINFMDESNKEEVVGDSSFAPSTNTPVPTRKKVRWSKFNKIFSGRSKSTGAAGEEKKVKTKSILKRFQKKKVRKEEHQDKLNETIDNTNEVQEPSEEGVCGEFEWAVEYDSIEKSFKDGDTNEVKEVNDDNEDAESKETELEAEAAVEPSTFAPAMDSPVASNNLALCSSKPAWAEAMCNFHEAKAAMFALTGRWNADSPKAEEWAVPETQLDINKARDIIVAANQLYSQRKLIEDKSAELKKQEELTQGAQTVASYQAGLEKTGTLVKELSDAKRLEESTFVLVKSLFNSLSSEERGYAVLLGDDVARAAKEVESFHCEASLEVEMSLPEGWSVRGV</sequence>
<organism evidence="2 3">
    <name type="scientific">Skeletonema marinoi</name>
    <dbReference type="NCBI Taxonomy" id="267567"/>
    <lineage>
        <taxon>Eukaryota</taxon>
        <taxon>Sar</taxon>
        <taxon>Stramenopiles</taxon>
        <taxon>Ochrophyta</taxon>
        <taxon>Bacillariophyta</taxon>
        <taxon>Coscinodiscophyceae</taxon>
        <taxon>Thalassiosirophycidae</taxon>
        <taxon>Thalassiosirales</taxon>
        <taxon>Skeletonemataceae</taxon>
        <taxon>Skeletonema</taxon>
        <taxon>Skeletonema marinoi-dohrnii complex</taxon>
    </lineage>
</organism>
<evidence type="ECO:0000313" key="2">
    <source>
        <dbReference type="EMBL" id="KAK1735023.1"/>
    </source>
</evidence>
<feature type="compositionally biased region" description="Low complexity" evidence="1">
    <location>
        <begin position="50"/>
        <end position="89"/>
    </location>
</feature>
<feature type="region of interest" description="Disordered" evidence="1">
    <location>
        <begin position="1"/>
        <end position="174"/>
    </location>
</feature>
<dbReference type="Proteomes" id="UP001224775">
    <property type="component" value="Unassembled WGS sequence"/>
</dbReference>
<feature type="compositionally biased region" description="Polar residues" evidence="1">
    <location>
        <begin position="90"/>
        <end position="100"/>
    </location>
</feature>
<proteinExistence type="predicted"/>
<evidence type="ECO:0000256" key="1">
    <source>
        <dbReference type="SAM" id="MobiDB-lite"/>
    </source>
</evidence>
<dbReference type="EMBL" id="JATAAI010000035">
    <property type="protein sequence ID" value="KAK1735023.1"/>
    <property type="molecule type" value="Genomic_DNA"/>
</dbReference>
<feature type="region of interest" description="Disordered" evidence="1">
    <location>
        <begin position="190"/>
        <end position="275"/>
    </location>
</feature>
<feature type="region of interest" description="Disordered" evidence="1">
    <location>
        <begin position="413"/>
        <end position="432"/>
    </location>
</feature>
<feature type="compositionally biased region" description="Polar residues" evidence="1">
    <location>
        <begin position="1"/>
        <end position="11"/>
    </location>
</feature>
<feature type="compositionally biased region" description="Low complexity" evidence="1">
    <location>
        <begin position="143"/>
        <end position="160"/>
    </location>
</feature>
<dbReference type="AlphaFoldDB" id="A0AAD8XWM1"/>
<protein>
    <submittedName>
        <fullName evidence="2">Uncharacterized protein</fullName>
    </submittedName>
</protein>